<feature type="transmembrane region" description="Helical" evidence="1">
    <location>
        <begin position="6"/>
        <end position="21"/>
    </location>
</feature>
<feature type="transmembrane region" description="Helical" evidence="1">
    <location>
        <begin position="122"/>
        <end position="141"/>
    </location>
</feature>
<keyword evidence="1" id="KW-0812">Transmembrane</keyword>
<evidence type="ECO:0000313" key="2">
    <source>
        <dbReference type="EMBL" id="NBC68795.1"/>
    </source>
</evidence>
<keyword evidence="3" id="KW-1185">Reference proteome</keyword>
<feature type="transmembrane region" description="Helical" evidence="1">
    <location>
        <begin position="52"/>
        <end position="72"/>
    </location>
</feature>
<feature type="transmembrane region" description="Helical" evidence="1">
    <location>
        <begin position="28"/>
        <end position="46"/>
    </location>
</feature>
<gene>
    <name evidence="2" type="ORF">GT003_07330</name>
</gene>
<evidence type="ECO:0000256" key="1">
    <source>
        <dbReference type="SAM" id="Phobius"/>
    </source>
</evidence>
<sequence length="157" mass="17639">MMLGNGIYLLIMLVICFRLARENTIRPATLWIVPALYVILVLQITTQTESVNLLHIFLYAVSVVIGLAIGIWRGQMDNVRWNSATRTITSQSPIGGIAILAGIVFLRLAIDQFGGNDHRMVLISNALLFISVGSVCGRRFLNYTRYKRLHVRHLKST</sequence>
<name>A0A7X4YLX3_9BACL</name>
<proteinExistence type="predicted"/>
<keyword evidence="1" id="KW-0472">Membrane</keyword>
<organism evidence="2 3">
    <name type="scientific">Paenibacillus sacheonensis</name>
    <dbReference type="NCBI Taxonomy" id="742054"/>
    <lineage>
        <taxon>Bacteria</taxon>
        <taxon>Bacillati</taxon>
        <taxon>Bacillota</taxon>
        <taxon>Bacilli</taxon>
        <taxon>Bacillales</taxon>
        <taxon>Paenibacillaceae</taxon>
        <taxon>Paenibacillus</taxon>
    </lineage>
</organism>
<feature type="transmembrane region" description="Helical" evidence="1">
    <location>
        <begin position="93"/>
        <end position="110"/>
    </location>
</feature>
<comment type="caution">
    <text evidence="2">The sequence shown here is derived from an EMBL/GenBank/DDBJ whole genome shotgun (WGS) entry which is preliminary data.</text>
</comment>
<protein>
    <submittedName>
        <fullName evidence="2">DUF1453 family protein</fullName>
    </submittedName>
</protein>
<keyword evidence="1" id="KW-1133">Transmembrane helix</keyword>
<dbReference type="OrthoDB" id="2652065at2"/>
<dbReference type="AlphaFoldDB" id="A0A7X4YLX3"/>
<accession>A0A7X4YLX3</accession>
<reference evidence="2 3" key="1">
    <citation type="submission" date="2020-01" db="EMBL/GenBank/DDBJ databases">
        <title>Paenibacillus soybeanensis sp. nov. isolated from the nodules of soybean (Glycine max(L.) Merr).</title>
        <authorList>
            <person name="Wang H."/>
        </authorList>
    </citation>
    <scope>NUCLEOTIDE SEQUENCE [LARGE SCALE GENOMIC DNA]</scope>
    <source>
        <strain evidence="2 3">DSM 23054</strain>
    </source>
</reference>
<dbReference type="EMBL" id="JAAAMU010000003">
    <property type="protein sequence ID" value="NBC68795.1"/>
    <property type="molecule type" value="Genomic_DNA"/>
</dbReference>
<dbReference type="Proteomes" id="UP000558113">
    <property type="component" value="Unassembled WGS sequence"/>
</dbReference>
<evidence type="ECO:0000313" key="3">
    <source>
        <dbReference type="Proteomes" id="UP000558113"/>
    </source>
</evidence>